<evidence type="ECO:0000256" key="1">
    <source>
        <dbReference type="SAM" id="MobiDB-lite"/>
    </source>
</evidence>
<sequence length="440" mass="50756">MHSKKILFLRIVLICMLSVNSKNLPDTNNSSVFISEYAKVAHWGSGRSSQGQIPWTQRSDASINYGQNLKNHRSYDTSKVPAIGEVEERFNPKPYFTYGSVPGQKIPSKDIPDTVPVRTSSSISNGGSPVYLPTISPPKVLQVPVLPTVEPKPHEDPYTSPYSSYNPPKQSETYDSYMPHRDKHKQPDVKDYSSFNLQNNDNNSDDSYLPQMDSSMDNNNPSPLQSSEDDMENHGPPNENDVRDMHEPPSSESEYYPSNGNYHSHKEVILDHPPSGYKIKKPQMDHSSPDEDIHDHKEVILDHPPPGYEDMDHQMPPESDDFPHYLYDEGHTHHDHHVYQEVEEPKEQKRVSKPQYSYYYIGRKLWYIPLYFSVYFIIYVTFLILKSIARHKIQFKHDFLDHHNRESRQLTNDEDLNNLHQNVSVALANAERKKIALEAM</sequence>
<accession>A0ABD2PGI8</accession>
<keyword evidence="2" id="KW-0472">Membrane</keyword>
<dbReference type="Proteomes" id="UP001516400">
    <property type="component" value="Unassembled WGS sequence"/>
</dbReference>
<feature type="region of interest" description="Disordered" evidence="1">
    <location>
        <begin position="148"/>
        <end position="291"/>
    </location>
</feature>
<evidence type="ECO:0000256" key="3">
    <source>
        <dbReference type="SAM" id="SignalP"/>
    </source>
</evidence>
<feature type="signal peptide" evidence="3">
    <location>
        <begin position="1"/>
        <end position="21"/>
    </location>
</feature>
<dbReference type="EMBL" id="JABFTP020000186">
    <property type="protein sequence ID" value="KAL3290134.1"/>
    <property type="molecule type" value="Genomic_DNA"/>
</dbReference>
<organism evidence="4 5">
    <name type="scientific">Cryptolaemus montrouzieri</name>
    <dbReference type="NCBI Taxonomy" id="559131"/>
    <lineage>
        <taxon>Eukaryota</taxon>
        <taxon>Metazoa</taxon>
        <taxon>Ecdysozoa</taxon>
        <taxon>Arthropoda</taxon>
        <taxon>Hexapoda</taxon>
        <taxon>Insecta</taxon>
        <taxon>Pterygota</taxon>
        <taxon>Neoptera</taxon>
        <taxon>Endopterygota</taxon>
        <taxon>Coleoptera</taxon>
        <taxon>Polyphaga</taxon>
        <taxon>Cucujiformia</taxon>
        <taxon>Coccinelloidea</taxon>
        <taxon>Coccinellidae</taxon>
        <taxon>Scymninae</taxon>
        <taxon>Scymnini</taxon>
        <taxon>Cryptolaemus</taxon>
    </lineage>
</organism>
<evidence type="ECO:0000313" key="4">
    <source>
        <dbReference type="EMBL" id="KAL3290134.1"/>
    </source>
</evidence>
<gene>
    <name evidence="4" type="ORF">HHI36_023499</name>
</gene>
<comment type="caution">
    <text evidence="4">The sequence shown here is derived from an EMBL/GenBank/DDBJ whole genome shotgun (WGS) entry which is preliminary data.</text>
</comment>
<proteinExistence type="predicted"/>
<dbReference type="AlphaFoldDB" id="A0ABD2PGI8"/>
<evidence type="ECO:0000313" key="5">
    <source>
        <dbReference type="Proteomes" id="UP001516400"/>
    </source>
</evidence>
<name>A0ABD2PGI8_9CUCU</name>
<reference evidence="4 5" key="1">
    <citation type="journal article" date="2021" name="BMC Biol.">
        <title>Horizontally acquired antibacterial genes associated with adaptive radiation of ladybird beetles.</title>
        <authorList>
            <person name="Li H.S."/>
            <person name="Tang X.F."/>
            <person name="Huang Y.H."/>
            <person name="Xu Z.Y."/>
            <person name="Chen M.L."/>
            <person name="Du X.Y."/>
            <person name="Qiu B.Y."/>
            <person name="Chen P.T."/>
            <person name="Zhang W."/>
            <person name="Slipinski A."/>
            <person name="Escalona H.E."/>
            <person name="Waterhouse R.M."/>
            <person name="Zwick A."/>
            <person name="Pang H."/>
        </authorList>
    </citation>
    <scope>NUCLEOTIDE SEQUENCE [LARGE SCALE GENOMIC DNA]</scope>
    <source>
        <strain evidence="4">SYSU2018</strain>
    </source>
</reference>
<protein>
    <submittedName>
        <fullName evidence="4">Uncharacterized protein</fullName>
    </submittedName>
</protein>
<feature type="compositionally biased region" description="Low complexity" evidence="1">
    <location>
        <begin position="158"/>
        <end position="168"/>
    </location>
</feature>
<feature type="region of interest" description="Disordered" evidence="1">
    <location>
        <begin position="101"/>
        <end position="130"/>
    </location>
</feature>
<keyword evidence="3" id="KW-0732">Signal</keyword>
<evidence type="ECO:0000256" key="2">
    <source>
        <dbReference type="SAM" id="Phobius"/>
    </source>
</evidence>
<feature type="transmembrane region" description="Helical" evidence="2">
    <location>
        <begin position="365"/>
        <end position="385"/>
    </location>
</feature>
<feature type="compositionally biased region" description="Basic and acidic residues" evidence="1">
    <location>
        <begin position="282"/>
        <end position="291"/>
    </location>
</feature>
<feature type="compositionally biased region" description="Low complexity" evidence="1">
    <location>
        <begin position="193"/>
        <end position="207"/>
    </location>
</feature>
<feature type="compositionally biased region" description="Basic and acidic residues" evidence="1">
    <location>
        <begin position="240"/>
        <end position="249"/>
    </location>
</feature>
<keyword evidence="2" id="KW-0812">Transmembrane</keyword>
<feature type="compositionally biased region" description="Polar residues" evidence="1">
    <location>
        <begin position="212"/>
        <end position="226"/>
    </location>
</feature>
<feature type="chain" id="PRO_5044888395" evidence="3">
    <location>
        <begin position="22"/>
        <end position="440"/>
    </location>
</feature>
<keyword evidence="2" id="KW-1133">Transmembrane helix</keyword>
<keyword evidence="5" id="KW-1185">Reference proteome</keyword>
<feature type="compositionally biased region" description="Polar residues" evidence="1">
    <location>
        <begin position="117"/>
        <end position="127"/>
    </location>
</feature>